<dbReference type="InterPro" id="IPR029058">
    <property type="entry name" value="AB_hydrolase_fold"/>
</dbReference>
<dbReference type="EMBL" id="CP061813">
    <property type="protein sequence ID" value="QOD59490.1"/>
    <property type="molecule type" value="Genomic_DNA"/>
</dbReference>
<organism evidence="2 3">
    <name type="scientific">Polaribacter haliotis</name>
    <dbReference type="NCBI Taxonomy" id="1888915"/>
    <lineage>
        <taxon>Bacteria</taxon>
        <taxon>Pseudomonadati</taxon>
        <taxon>Bacteroidota</taxon>
        <taxon>Flavobacteriia</taxon>
        <taxon>Flavobacteriales</taxon>
        <taxon>Flavobacteriaceae</taxon>
    </lineage>
</organism>
<dbReference type="RefSeq" id="WP_088354922.1">
    <property type="nucleotide sequence ID" value="NZ_CP061813.1"/>
</dbReference>
<protein>
    <submittedName>
        <fullName evidence="2">Alpha/beta hydrolase</fullName>
    </submittedName>
</protein>
<reference evidence="2 3" key="1">
    <citation type="journal article" date="2016" name="Int. J. Syst. Evol. Microbiol.">
        <title>Polaribacter haliotis sp. nov., isolated from the gut of abalone Haliotis discus hannai.</title>
        <authorList>
            <person name="Kim Y.O."/>
            <person name="Park I.S."/>
            <person name="Park S."/>
            <person name="Nam B.H."/>
            <person name="Park J.M."/>
            <person name="Kim D.G."/>
            <person name="Yoon J.H."/>
        </authorList>
    </citation>
    <scope>NUCLEOTIDE SEQUENCE [LARGE SCALE GENOMIC DNA]</scope>
    <source>
        <strain evidence="2 3">KCTC 52418</strain>
    </source>
</reference>
<dbReference type="Gene3D" id="3.40.50.1820">
    <property type="entry name" value="alpha/beta hydrolase"/>
    <property type="match status" value="1"/>
</dbReference>
<feature type="domain" description="AB hydrolase-1" evidence="1">
    <location>
        <begin position="29"/>
        <end position="261"/>
    </location>
</feature>
<dbReference type="Pfam" id="PF00561">
    <property type="entry name" value="Abhydrolase_1"/>
    <property type="match status" value="1"/>
</dbReference>
<dbReference type="GO" id="GO:0046464">
    <property type="term" value="P:acylglycerol catabolic process"/>
    <property type="evidence" value="ECO:0007669"/>
    <property type="project" value="TreeGrafter"/>
</dbReference>
<dbReference type="PRINTS" id="PR00111">
    <property type="entry name" value="ABHYDROLASE"/>
</dbReference>
<proteinExistence type="predicted"/>
<name>A0A7L8ABW3_9FLAO</name>
<keyword evidence="2" id="KW-0378">Hydrolase</keyword>
<evidence type="ECO:0000259" key="1">
    <source>
        <dbReference type="Pfam" id="PF00561"/>
    </source>
</evidence>
<dbReference type="InterPro" id="IPR000073">
    <property type="entry name" value="AB_hydrolase_1"/>
</dbReference>
<sequence length="278" mass="31003">MKEVINSDVNFIEIRGIQVAHRIIGEGSPLILFNRFRGTINDWDPAFISSLAKKNKVVVFDNFGVGATNGKSEDSIEGMASIAFDFINQLGFEKVNILGWSMGGLVAQVFLLNYPNLVNKAILVGTGPGGSEQTEYPTERFLAVATKVYDMKPEDHQTVFFTENQKGIENAIASLSRIEKYKTKVQPTQPPTWAAQGIATKNFFSSDKNYFTKIKEITHPVLVAGSKEDIAFSDKNSFLLYKQIPNSQLLIYSNAAHAFHHQLPNIFGQAVEDFLYKK</sequence>
<keyword evidence="3" id="KW-1185">Reference proteome</keyword>
<dbReference type="Proteomes" id="UP000516764">
    <property type="component" value="Chromosome"/>
</dbReference>
<dbReference type="GO" id="GO:0016020">
    <property type="term" value="C:membrane"/>
    <property type="evidence" value="ECO:0007669"/>
    <property type="project" value="TreeGrafter"/>
</dbReference>
<dbReference type="InterPro" id="IPR050266">
    <property type="entry name" value="AB_hydrolase_sf"/>
</dbReference>
<evidence type="ECO:0000313" key="2">
    <source>
        <dbReference type="EMBL" id="QOD59490.1"/>
    </source>
</evidence>
<dbReference type="SUPFAM" id="SSF53474">
    <property type="entry name" value="alpha/beta-Hydrolases"/>
    <property type="match status" value="1"/>
</dbReference>
<dbReference type="AlphaFoldDB" id="A0A7L8ABW3"/>
<evidence type="ECO:0000313" key="3">
    <source>
        <dbReference type="Proteomes" id="UP000516764"/>
    </source>
</evidence>
<dbReference type="OrthoDB" id="9773293at2"/>
<dbReference type="GO" id="GO:0047372">
    <property type="term" value="F:monoacylglycerol lipase activity"/>
    <property type="evidence" value="ECO:0007669"/>
    <property type="project" value="TreeGrafter"/>
</dbReference>
<dbReference type="PANTHER" id="PTHR43798">
    <property type="entry name" value="MONOACYLGLYCEROL LIPASE"/>
    <property type="match status" value="1"/>
</dbReference>
<dbReference type="KEGG" id="phal:H9I45_08910"/>
<dbReference type="PANTHER" id="PTHR43798:SF5">
    <property type="entry name" value="MONOACYLGLYCEROL LIPASE ABHD6"/>
    <property type="match status" value="1"/>
</dbReference>
<accession>A0A7L8ABW3</accession>
<gene>
    <name evidence="2" type="ORF">H9I45_08910</name>
</gene>